<dbReference type="AlphaFoldDB" id="A0A5N6WWE0"/>
<evidence type="ECO:0000313" key="1">
    <source>
        <dbReference type="EMBL" id="KAE8325241.1"/>
    </source>
</evidence>
<proteinExistence type="predicted"/>
<reference evidence="2" key="1">
    <citation type="submission" date="2019-04" db="EMBL/GenBank/DDBJ databases">
        <title>Friends and foes A comparative genomics studyof 23 Aspergillus species from section Flavi.</title>
        <authorList>
            <consortium name="DOE Joint Genome Institute"/>
            <person name="Kjaerbolling I."/>
            <person name="Vesth T."/>
            <person name="Frisvad J.C."/>
            <person name="Nybo J.L."/>
            <person name="Theobald S."/>
            <person name="Kildgaard S."/>
            <person name="Isbrandt T."/>
            <person name="Kuo A."/>
            <person name="Sato A."/>
            <person name="Lyhne E.K."/>
            <person name="Kogle M.E."/>
            <person name="Wiebenga A."/>
            <person name="Kun R.S."/>
            <person name="Lubbers R.J."/>
            <person name="Makela M.R."/>
            <person name="Barry K."/>
            <person name="Chovatia M."/>
            <person name="Clum A."/>
            <person name="Daum C."/>
            <person name="Haridas S."/>
            <person name="He G."/>
            <person name="LaButti K."/>
            <person name="Lipzen A."/>
            <person name="Mondo S."/>
            <person name="Riley R."/>
            <person name="Salamov A."/>
            <person name="Simmons B.A."/>
            <person name="Magnuson J.K."/>
            <person name="Henrissat B."/>
            <person name="Mortensen U.H."/>
            <person name="Larsen T.O."/>
            <person name="Devries R.P."/>
            <person name="Grigoriev I.V."/>
            <person name="Machida M."/>
            <person name="Baker S.E."/>
            <person name="Andersen M.R."/>
        </authorList>
    </citation>
    <scope>NUCLEOTIDE SEQUENCE [LARGE SCALE GENOMIC DNA]</scope>
    <source>
        <strain evidence="2">CBS 130017</strain>
    </source>
</reference>
<dbReference type="Proteomes" id="UP000325945">
    <property type="component" value="Unassembled WGS sequence"/>
</dbReference>
<evidence type="ECO:0008006" key="3">
    <source>
        <dbReference type="Google" id="ProtNLM"/>
    </source>
</evidence>
<keyword evidence="2" id="KW-1185">Reference proteome</keyword>
<organism evidence="1 2">
    <name type="scientific">Aspergillus sergii</name>
    <dbReference type="NCBI Taxonomy" id="1034303"/>
    <lineage>
        <taxon>Eukaryota</taxon>
        <taxon>Fungi</taxon>
        <taxon>Dikarya</taxon>
        <taxon>Ascomycota</taxon>
        <taxon>Pezizomycotina</taxon>
        <taxon>Eurotiomycetes</taxon>
        <taxon>Eurotiomycetidae</taxon>
        <taxon>Eurotiales</taxon>
        <taxon>Aspergillaceae</taxon>
        <taxon>Aspergillus</taxon>
        <taxon>Aspergillus subgen. Circumdati</taxon>
    </lineage>
</organism>
<protein>
    <recommendedName>
        <fullName evidence="3">Transcription factor domain-containing protein</fullName>
    </recommendedName>
</protein>
<name>A0A5N6WWE0_9EURO</name>
<sequence length="211" mass="22912">MFPRPGSNYISLPGIIQRPHGDDSRLVGDISSVENLLSQRQGLEVSVNPVVEDPPSSSLLGSRLCDLSTNSATQTYTLPFSQGQAISFNVSSLPEPLLPVTDAKKALLISSYLRETGTWCETTDTQRQFATQSIHSMMESAPFVAAAISLASRQLDHIEQRQNSLTLELYQYTIRRLIGQDPTKADATVLATCTLLCVYEMMASGVSDGGV</sequence>
<accession>A0A5N6WWE0</accession>
<dbReference type="EMBL" id="ML741810">
    <property type="protein sequence ID" value="KAE8325241.1"/>
    <property type="molecule type" value="Genomic_DNA"/>
</dbReference>
<gene>
    <name evidence="1" type="ORF">BDV39DRAFT_109585</name>
</gene>
<evidence type="ECO:0000313" key="2">
    <source>
        <dbReference type="Proteomes" id="UP000325945"/>
    </source>
</evidence>